<dbReference type="Proteomes" id="UP000184212">
    <property type="component" value="Unassembled WGS sequence"/>
</dbReference>
<dbReference type="AlphaFoldDB" id="A0A1M5K1I0"/>
<dbReference type="PANTHER" id="PTHR43433:SF5">
    <property type="entry name" value="AB HYDROLASE-1 DOMAIN-CONTAINING PROTEIN"/>
    <property type="match status" value="1"/>
</dbReference>
<dbReference type="Pfam" id="PF12697">
    <property type="entry name" value="Abhydrolase_6"/>
    <property type="match status" value="1"/>
</dbReference>
<evidence type="ECO:0000256" key="1">
    <source>
        <dbReference type="SAM" id="Phobius"/>
    </source>
</evidence>
<keyword evidence="1" id="KW-0812">Transmembrane</keyword>
<dbReference type="EMBL" id="FQWQ01000001">
    <property type="protein sequence ID" value="SHG46636.1"/>
    <property type="molecule type" value="Genomic_DNA"/>
</dbReference>
<sequence length="262" mass="28118">MKTVISKDGTAIAYDQTGSGPPLILVDGAFCSRTFGPMPKLAPLLAAHFTVIAYDRRGRGDSTDTKPYAVAREIEDLEALIKEVGGSAFVMGMSSGAVLSLRAAAAGLNIKKLALYEPPFMVDRTTGHQPPADHTAQLTQLIASGQRSQAAKYYLVRVIGMPSIFYYVMRLLPMWSKMKAIAPSLPYDSAVMGDFGFPADLLSTITTPTLVSGGGKSPALLHRAVDAVSKTMPNTQRRMLAGQTHNVDVKVLAPVLEEFFRG</sequence>
<dbReference type="InterPro" id="IPR000073">
    <property type="entry name" value="AB_hydrolase_1"/>
</dbReference>
<dbReference type="InterPro" id="IPR050471">
    <property type="entry name" value="AB_hydrolase"/>
</dbReference>
<dbReference type="RefSeq" id="WP_073130559.1">
    <property type="nucleotide sequence ID" value="NZ_FQWQ01000001.1"/>
</dbReference>
<reference evidence="3 4" key="1">
    <citation type="submission" date="2016-11" db="EMBL/GenBank/DDBJ databases">
        <authorList>
            <person name="Jaros S."/>
            <person name="Januszkiewicz K."/>
            <person name="Wedrychowicz H."/>
        </authorList>
    </citation>
    <scope>NUCLEOTIDE SEQUENCE [LARGE SCALE GENOMIC DNA]</scope>
    <source>
        <strain evidence="3 4">DSM 24574</strain>
    </source>
</reference>
<evidence type="ECO:0000313" key="3">
    <source>
        <dbReference type="EMBL" id="SHG46636.1"/>
    </source>
</evidence>
<keyword evidence="4" id="KW-1185">Reference proteome</keyword>
<dbReference type="OrthoDB" id="135231at2"/>
<gene>
    <name evidence="3" type="ORF">SAMN04488109_0400</name>
</gene>
<protein>
    <submittedName>
        <fullName evidence="3">Pimeloyl-ACP methyl ester carboxylesterase</fullName>
    </submittedName>
</protein>
<dbReference type="Gene3D" id="3.40.50.1820">
    <property type="entry name" value="alpha/beta hydrolase"/>
    <property type="match status" value="1"/>
</dbReference>
<evidence type="ECO:0000259" key="2">
    <source>
        <dbReference type="Pfam" id="PF12697"/>
    </source>
</evidence>
<dbReference type="InterPro" id="IPR029058">
    <property type="entry name" value="AB_hydrolase_fold"/>
</dbReference>
<feature type="transmembrane region" description="Helical" evidence="1">
    <location>
        <begin position="151"/>
        <end position="169"/>
    </location>
</feature>
<dbReference type="PANTHER" id="PTHR43433">
    <property type="entry name" value="HYDROLASE, ALPHA/BETA FOLD FAMILY PROTEIN"/>
    <property type="match status" value="1"/>
</dbReference>
<keyword evidence="1" id="KW-1133">Transmembrane helix</keyword>
<feature type="domain" description="AB hydrolase-1" evidence="2">
    <location>
        <begin position="32"/>
        <end position="228"/>
    </location>
</feature>
<name>A0A1M5K1I0_9BACT</name>
<organism evidence="3 4">
    <name type="scientific">Chryseolinea serpens</name>
    <dbReference type="NCBI Taxonomy" id="947013"/>
    <lineage>
        <taxon>Bacteria</taxon>
        <taxon>Pseudomonadati</taxon>
        <taxon>Bacteroidota</taxon>
        <taxon>Cytophagia</taxon>
        <taxon>Cytophagales</taxon>
        <taxon>Fulvivirgaceae</taxon>
        <taxon>Chryseolinea</taxon>
    </lineage>
</organism>
<dbReference type="SUPFAM" id="SSF53474">
    <property type="entry name" value="alpha/beta-Hydrolases"/>
    <property type="match status" value="1"/>
</dbReference>
<evidence type="ECO:0000313" key="4">
    <source>
        <dbReference type="Proteomes" id="UP000184212"/>
    </source>
</evidence>
<proteinExistence type="predicted"/>
<accession>A0A1M5K1I0</accession>
<keyword evidence="1" id="KW-0472">Membrane</keyword>
<dbReference type="STRING" id="947013.SAMN04488109_0400"/>